<evidence type="ECO:0000313" key="1">
    <source>
        <dbReference type="EMBL" id="KPI35817.1"/>
    </source>
</evidence>
<reference evidence="1 2" key="1">
    <citation type="submission" date="2015-06" db="EMBL/GenBank/DDBJ databases">
        <title>Draft genome of the ant-associated black yeast Phialophora attae CBS 131958.</title>
        <authorList>
            <person name="Moreno L.F."/>
            <person name="Stielow B.J."/>
            <person name="de Hoog S."/>
            <person name="Vicente V.A."/>
            <person name="Weiss V.A."/>
            <person name="de Vries M."/>
            <person name="Cruz L.M."/>
            <person name="Souza E.M."/>
        </authorList>
    </citation>
    <scope>NUCLEOTIDE SEQUENCE [LARGE SCALE GENOMIC DNA]</scope>
    <source>
        <strain evidence="1 2">CBS 131958</strain>
    </source>
</reference>
<evidence type="ECO:0008006" key="3">
    <source>
        <dbReference type="Google" id="ProtNLM"/>
    </source>
</evidence>
<gene>
    <name evidence="1" type="ORF">AB675_11110</name>
</gene>
<accession>A0A0N1H4T3</accession>
<evidence type="ECO:0000313" key="2">
    <source>
        <dbReference type="Proteomes" id="UP000038010"/>
    </source>
</evidence>
<dbReference type="EMBL" id="LFJN01000036">
    <property type="protein sequence ID" value="KPI35817.1"/>
    <property type="molecule type" value="Genomic_DNA"/>
</dbReference>
<protein>
    <recommendedName>
        <fullName evidence="3">Pathogenesis associated protein Cap20</fullName>
    </recommendedName>
</protein>
<dbReference type="Proteomes" id="UP000038010">
    <property type="component" value="Unassembled WGS sequence"/>
</dbReference>
<dbReference type="GeneID" id="28731810"/>
<name>A0A0N1H4T3_9EURO</name>
<comment type="caution">
    <text evidence="1">The sequence shown here is derived from an EMBL/GenBank/DDBJ whole genome shotgun (WGS) entry which is preliminary data.</text>
</comment>
<keyword evidence="2" id="KW-1185">Reference proteome</keyword>
<dbReference type="VEuPathDB" id="FungiDB:AB675_11110"/>
<organism evidence="1 2">
    <name type="scientific">Cyphellophora attinorum</name>
    <dbReference type="NCBI Taxonomy" id="1664694"/>
    <lineage>
        <taxon>Eukaryota</taxon>
        <taxon>Fungi</taxon>
        <taxon>Dikarya</taxon>
        <taxon>Ascomycota</taxon>
        <taxon>Pezizomycotina</taxon>
        <taxon>Eurotiomycetes</taxon>
        <taxon>Chaetothyriomycetidae</taxon>
        <taxon>Chaetothyriales</taxon>
        <taxon>Cyphellophoraceae</taxon>
        <taxon>Cyphellophora</taxon>
    </lineage>
</organism>
<sequence>MGDANGELPQSSTLNHFTSYPAVSDTVSAFKSNPYGAKSLEYGNAGYTKFVKPALPYFQTPAAYAKPYAAKADEIGDALLNKVDEKIPIIKSDTQEIKKTVSDFVFWPVTKGYETKDHVFKIYAKEKENCGGQGYVASGKAVVTTELVILSELFHWASTFLQTKKEEAKSVVQEKTNN</sequence>
<dbReference type="AlphaFoldDB" id="A0A0N1H4T3"/>
<dbReference type="Pfam" id="PF17316">
    <property type="entry name" value="Perilipin_2"/>
    <property type="match status" value="1"/>
</dbReference>
<dbReference type="RefSeq" id="XP_017995780.1">
    <property type="nucleotide sequence ID" value="XM_018139930.1"/>
</dbReference>
<dbReference type="OrthoDB" id="376826at2759"/>
<proteinExistence type="predicted"/>